<dbReference type="EMBL" id="JACRTB010000004">
    <property type="protein sequence ID" value="MBC8575447.1"/>
    <property type="molecule type" value="Genomic_DNA"/>
</dbReference>
<dbReference type="Pfam" id="PF02629">
    <property type="entry name" value="CoA_binding"/>
    <property type="match status" value="1"/>
</dbReference>
<protein>
    <submittedName>
        <fullName evidence="4">Succinate--CoA ligase subunit alpha</fullName>
        <ecNumber evidence="4">6.2.1.5</ecNumber>
    </submittedName>
</protein>
<feature type="domain" description="CoA-binding" evidence="3">
    <location>
        <begin position="4"/>
        <end position="100"/>
    </location>
</feature>
<keyword evidence="5" id="KW-1185">Reference proteome</keyword>
<dbReference type="InterPro" id="IPR005810">
    <property type="entry name" value="CoA_lig_alpha"/>
</dbReference>
<evidence type="ECO:0000313" key="4">
    <source>
        <dbReference type="EMBL" id="MBC8575447.1"/>
    </source>
</evidence>
<comment type="caution">
    <text evidence="4">The sequence shown here is derived from an EMBL/GenBank/DDBJ whole genome shotgun (WGS) entry which is preliminary data.</text>
</comment>
<evidence type="ECO:0000259" key="3">
    <source>
        <dbReference type="SMART" id="SM00881"/>
    </source>
</evidence>
<dbReference type="SUPFAM" id="SSF52210">
    <property type="entry name" value="Succinyl-CoA synthetase domains"/>
    <property type="match status" value="1"/>
</dbReference>
<dbReference type="Gene3D" id="3.40.50.261">
    <property type="entry name" value="Succinyl-CoA synthetase domains"/>
    <property type="match status" value="1"/>
</dbReference>
<dbReference type="Proteomes" id="UP000658131">
    <property type="component" value="Unassembled WGS sequence"/>
</dbReference>
<dbReference type="PANTHER" id="PTHR11117:SF2">
    <property type="entry name" value="SUCCINATE--COA LIGASE [ADP_GDP-FORMING] SUBUNIT ALPHA, MITOCHONDRIAL"/>
    <property type="match status" value="1"/>
</dbReference>
<dbReference type="Pfam" id="PF00549">
    <property type="entry name" value="Ligase_CoA"/>
    <property type="match status" value="1"/>
</dbReference>
<evidence type="ECO:0000256" key="1">
    <source>
        <dbReference type="ARBA" id="ARBA00022598"/>
    </source>
</evidence>
<dbReference type="EC" id="6.2.1.5" evidence="4"/>
<dbReference type="InterPro" id="IPR005811">
    <property type="entry name" value="SUCC_ACL_C"/>
</dbReference>
<proteinExistence type="predicted"/>
<dbReference type="Gene3D" id="3.40.50.720">
    <property type="entry name" value="NAD(P)-binding Rossmann-like Domain"/>
    <property type="match status" value="1"/>
</dbReference>
<evidence type="ECO:0000256" key="2">
    <source>
        <dbReference type="ARBA" id="ARBA00022741"/>
    </source>
</evidence>
<organism evidence="4 5">
    <name type="scientific">Yanshouia hominis</name>
    <dbReference type="NCBI Taxonomy" id="2763673"/>
    <lineage>
        <taxon>Bacteria</taxon>
        <taxon>Bacillati</taxon>
        <taxon>Bacillota</taxon>
        <taxon>Clostridia</taxon>
        <taxon>Eubacteriales</taxon>
        <taxon>Oscillospiraceae</taxon>
        <taxon>Yanshouia</taxon>
    </lineage>
</organism>
<dbReference type="InterPro" id="IPR036291">
    <property type="entry name" value="NAD(P)-bd_dom_sf"/>
</dbReference>
<dbReference type="PIRSF" id="PIRSF001553">
    <property type="entry name" value="SucCS_alpha"/>
    <property type="match status" value="1"/>
</dbReference>
<keyword evidence="2" id="KW-0547">Nucleotide-binding</keyword>
<dbReference type="PANTHER" id="PTHR11117">
    <property type="entry name" value="SUCCINYL-COA LIGASE SUBUNIT ALPHA"/>
    <property type="match status" value="1"/>
</dbReference>
<dbReference type="InterPro" id="IPR016102">
    <property type="entry name" value="Succinyl-CoA_synth-like"/>
</dbReference>
<gene>
    <name evidence="4" type="primary">sucD</name>
    <name evidence="4" type="ORF">H8717_03330</name>
</gene>
<dbReference type="SUPFAM" id="SSF51735">
    <property type="entry name" value="NAD(P)-binding Rossmann-fold domains"/>
    <property type="match status" value="1"/>
</dbReference>
<name>A0ABR7NGC4_9FIRM</name>
<dbReference type="InterPro" id="IPR003781">
    <property type="entry name" value="CoA-bd"/>
</dbReference>
<dbReference type="GO" id="GO:0004775">
    <property type="term" value="F:succinate-CoA ligase (ADP-forming) activity"/>
    <property type="evidence" value="ECO:0007669"/>
    <property type="project" value="UniProtKB-EC"/>
</dbReference>
<sequence>MAILISAQSRVMVQGITGKSGALQTKMMLDAGTHIVAGVTPGKGGQTVHGIPVFNSAAEAQAEIGFDTAICFVPARAAKDSVIEVVDAGVKLLVLTTEEIPTHDVAALLAYAKAHGTTIVGPGCSGIIAPGVCKVGSHPVRFFRKGSIGVVSKSGALSYEVGKTLSEAGLGQSSVIGLGGGPVWGFTQRDAVEAYEKDPETKVIVLLGEIGGSSEEEAAAWIGSHCVKPVVSLIVGRHAPAGRSLGHAGAIIQGSAGTAASKIEALTHAGVHMVGSPEELVQTVRQLLDQ</sequence>
<reference evidence="4 5" key="1">
    <citation type="submission" date="2020-08" db="EMBL/GenBank/DDBJ databases">
        <title>Genome public.</title>
        <authorList>
            <person name="Liu C."/>
            <person name="Sun Q."/>
        </authorList>
    </citation>
    <scope>NUCLEOTIDE SEQUENCE [LARGE SCALE GENOMIC DNA]</scope>
    <source>
        <strain evidence="4 5">BX1</strain>
    </source>
</reference>
<accession>A0ABR7NGC4</accession>
<dbReference type="SMART" id="SM00881">
    <property type="entry name" value="CoA_binding"/>
    <property type="match status" value="1"/>
</dbReference>
<dbReference type="RefSeq" id="WP_262399087.1">
    <property type="nucleotide sequence ID" value="NZ_JACRTB010000004.1"/>
</dbReference>
<keyword evidence="1 4" id="KW-0436">Ligase</keyword>
<dbReference type="PRINTS" id="PR01798">
    <property type="entry name" value="SCOASYNTHASE"/>
</dbReference>
<evidence type="ECO:0000313" key="5">
    <source>
        <dbReference type="Proteomes" id="UP000658131"/>
    </source>
</evidence>
<dbReference type="NCBIfam" id="NF004230">
    <property type="entry name" value="PRK05678.1"/>
    <property type="match status" value="1"/>
</dbReference>